<evidence type="ECO:0000313" key="1">
    <source>
        <dbReference type="EMBL" id="KAI7805564.1"/>
    </source>
</evidence>
<comment type="caution">
    <text evidence="1">The sequence shown here is derived from an EMBL/GenBank/DDBJ whole genome shotgun (WGS) entry which is preliminary data.</text>
</comment>
<gene>
    <name evidence="1" type="ORF">IRJ41_011116</name>
</gene>
<proteinExistence type="predicted"/>
<dbReference type="EMBL" id="JAFHDT010000009">
    <property type="protein sequence ID" value="KAI7805564.1"/>
    <property type="molecule type" value="Genomic_DNA"/>
</dbReference>
<protein>
    <submittedName>
        <fullName evidence="1">Nitric oxide-inducible protein-like protein</fullName>
    </submittedName>
</protein>
<dbReference type="AlphaFoldDB" id="A0A9W7WNS4"/>
<reference evidence="1" key="1">
    <citation type="submission" date="2021-02" db="EMBL/GenBank/DDBJ databases">
        <title>Comparative genomics reveals that relaxation of natural selection precedes convergent phenotypic evolution of cavefish.</title>
        <authorList>
            <person name="Peng Z."/>
        </authorList>
    </citation>
    <scope>NUCLEOTIDE SEQUENCE</scope>
    <source>
        <tissue evidence="1">Muscle</tissue>
    </source>
</reference>
<accession>A0A9W7WNS4</accession>
<dbReference type="Proteomes" id="UP001059041">
    <property type="component" value="Linkage Group LG9"/>
</dbReference>
<organism evidence="1 2">
    <name type="scientific">Triplophysa rosa</name>
    <name type="common">Cave loach</name>
    <dbReference type="NCBI Taxonomy" id="992332"/>
    <lineage>
        <taxon>Eukaryota</taxon>
        <taxon>Metazoa</taxon>
        <taxon>Chordata</taxon>
        <taxon>Craniata</taxon>
        <taxon>Vertebrata</taxon>
        <taxon>Euteleostomi</taxon>
        <taxon>Actinopterygii</taxon>
        <taxon>Neopterygii</taxon>
        <taxon>Teleostei</taxon>
        <taxon>Ostariophysi</taxon>
        <taxon>Cypriniformes</taxon>
        <taxon>Nemacheilidae</taxon>
        <taxon>Triplophysa</taxon>
    </lineage>
</organism>
<evidence type="ECO:0000313" key="2">
    <source>
        <dbReference type="Proteomes" id="UP001059041"/>
    </source>
</evidence>
<sequence length="182" mass="21173">MPIALMAVFTENTHNTVWIALKRLDLNDGRTTALREVHIPSDANVATVTQILAHSFRLDASQTTFKIRNNHGCLIPLNCRMTPNSKQMPYVLEVVKNYQHVNPRPRSIPMTVINKTMKPRLQSIVKRIERLEDLLPQVKQKHHEKMSTDIELLNQKLAFLHKRMQTAESYCWEGMLRRAPLW</sequence>
<name>A0A9W7WNS4_TRIRA</name>
<dbReference type="OrthoDB" id="7659889at2759"/>
<keyword evidence="2" id="KW-1185">Reference proteome</keyword>